<feature type="compositionally biased region" description="Low complexity" evidence="1">
    <location>
        <begin position="9"/>
        <end position="30"/>
    </location>
</feature>
<sequence>MRTRKQSKASSLSAAGPSTSSATTSSGAVRGSKRTAQPSSLRKSSNKRIKTEAPKAASPAESTTTSSASSAIERLLGVYEVWTSVFAHLEHDRIDLVEFSRVSRRARAVALPRLFEAVNVPLAKAQRLVSVLKGNAGLVEQIKFLRIWDDAADYLAHNNPQAFPIPISKSRTTQPATATKTKWKAFGTILGLVRDRKCQEPPKLELSFGQLHLHYLFDQLQPHTEVLEQLVALRIFDDFDPILLAQSMTSVESESLYFKHGPRMSEDLEDILTLVLDAQDRAGSDALRLFHFTAFKVGHVERASMLPKLTPELQQRLANRIEDLLLVATWANDNDAQVLGTLLGITKWPKLRKLVLSAHSGVNDIFSSLWQTAARIKRTHPNLTHARLDIECESRGIWTATWTQSQTEMWTDVQLPQLQEYWLIPHPEMAGRSVMHFFDRHTDIKELSFFPTNTQFARDTVGHPNLLDSVRVLQSRYDVVNYFLAKGGAPHAVQITERNERSVRHPATTYTPPAKCASITSWSLVLSTDAFHEVISDPRTFLPDTSALPNLTEFVLYTGSNSDTARERFAASSLVDLLAELLQALQPATKLRAVHIRECISHNRPKAEDLDGVITELPPALEYLSWHSPVWGQTVYFRPLRPSPDTGLGWCSESTTMATAAAGLEGKGKEKGKNDAAKGKETERAVKGKGKAKNESPKEEGGTAKTIRWQRLPVCFWPKVDTSTGIWAGMDEVTKDPKLFDHLCGPPQLRYCQS</sequence>
<evidence type="ECO:0000313" key="3">
    <source>
        <dbReference type="Proteomes" id="UP001176521"/>
    </source>
</evidence>
<feature type="compositionally biased region" description="Polar residues" evidence="1">
    <location>
        <begin position="34"/>
        <end position="43"/>
    </location>
</feature>
<accession>A0AAN6JKL3</accession>
<feature type="compositionally biased region" description="Low complexity" evidence="1">
    <location>
        <begin position="54"/>
        <end position="66"/>
    </location>
</feature>
<dbReference type="AlphaFoldDB" id="A0AAN6JKL3"/>
<evidence type="ECO:0000313" key="2">
    <source>
        <dbReference type="EMBL" id="KAK0530161.1"/>
    </source>
</evidence>
<proteinExistence type="predicted"/>
<protein>
    <submittedName>
        <fullName evidence="2">Uncharacterized protein</fullName>
    </submittedName>
</protein>
<gene>
    <name evidence="2" type="ORF">OC842_004021</name>
</gene>
<organism evidence="2 3">
    <name type="scientific">Tilletia horrida</name>
    <dbReference type="NCBI Taxonomy" id="155126"/>
    <lineage>
        <taxon>Eukaryota</taxon>
        <taxon>Fungi</taxon>
        <taxon>Dikarya</taxon>
        <taxon>Basidiomycota</taxon>
        <taxon>Ustilaginomycotina</taxon>
        <taxon>Exobasidiomycetes</taxon>
        <taxon>Tilletiales</taxon>
        <taxon>Tilletiaceae</taxon>
        <taxon>Tilletia</taxon>
    </lineage>
</organism>
<keyword evidence="3" id="KW-1185">Reference proteome</keyword>
<feature type="region of interest" description="Disordered" evidence="1">
    <location>
        <begin position="664"/>
        <end position="704"/>
    </location>
</feature>
<comment type="caution">
    <text evidence="2">The sequence shown here is derived from an EMBL/GenBank/DDBJ whole genome shotgun (WGS) entry which is preliminary data.</text>
</comment>
<reference evidence="2" key="1">
    <citation type="journal article" date="2023" name="PhytoFront">
        <title>Draft Genome Resources of Seven Strains of Tilletia horrida, Causal Agent of Kernel Smut of Rice.</title>
        <authorList>
            <person name="Khanal S."/>
            <person name="Antony Babu S."/>
            <person name="Zhou X.G."/>
        </authorList>
    </citation>
    <scope>NUCLEOTIDE SEQUENCE</scope>
    <source>
        <strain evidence="2">TX3</strain>
    </source>
</reference>
<feature type="compositionally biased region" description="Basic and acidic residues" evidence="1">
    <location>
        <begin position="666"/>
        <end position="702"/>
    </location>
</feature>
<dbReference type="EMBL" id="JAPDMQ010000222">
    <property type="protein sequence ID" value="KAK0530161.1"/>
    <property type="molecule type" value="Genomic_DNA"/>
</dbReference>
<dbReference type="Proteomes" id="UP001176521">
    <property type="component" value="Unassembled WGS sequence"/>
</dbReference>
<name>A0AAN6JKL3_9BASI</name>
<feature type="region of interest" description="Disordered" evidence="1">
    <location>
        <begin position="1"/>
        <end position="66"/>
    </location>
</feature>
<evidence type="ECO:0000256" key="1">
    <source>
        <dbReference type="SAM" id="MobiDB-lite"/>
    </source>
</evidence>